<name>A0A8K0I6I0_COCNU</name>
<protein>
    <submittedName>
        <fullName evidence="2">Uncharacterized protein</fullName>
    </submittedName>
</protein>
<dbReference type="AlphaFoldDB" id="A0A8K0I6I0"/>
<feature type="compositionally biased region" description="Acidic residues" evidence="1">
    <location>
        <begin position="136"/>
        <end position="145"/>
    </location>
</feature>
<feature type="compositionally biased region" description="Basic and acidic residues" evidence="1">
    <location>
        <begin position="104"/>
        <end position="116"/>
    </location>
</feature>
<feature type="region of interest" description="Disordered" evidence="1">
    <location>
        <begin position="1"/>
        <end position="40"/>
    </location>
</feature>
<comment type="caution">
    <text evidence="2">The sequence shown here is derived from an EMBL/GenBank/DDBJ whole genome shotgun (WGS) entry which is preliminary data.</text>
</comment>
<feature type="compositionally biased region" description="Gly residues" evidence="1">
    <location>
        <begin position="189"/>
        <end position="203"/>
    </location>
</feature>
<reference evidence="2" key="1">
    <citation type="journal article" date="2017" name="Gigascience">
        <title>The genome draft of coconut (Cocos nucifera).</title>
        <authorList>
            <person name="Xiao Y."/>
            <person name="Xu P."/>
            <person name="Fan H."/>
            <person name="Baudouin L."/>
            <person name="Xia W."/>
            <person name="Bocs S."/>
            <person name="Xu J."/>
            <person name="Li Q."/>
            <person name="Guo A."/>
            <person name="Zhou L."/>
            <person name="Li J."/>
            <person name="Wu Y."/>
            <person name="Ma Z."/>
            <person name="Armero A."/>
            <person name="Issali A.E."/>
            <person name="Liu N."/>
            <person name="Peng M."/>
            <person name="Yang Y."/>
        </authorList>
    </citation>
    <scope>NUCLEOTIDE SEQUENCE</scope>
    <source>
        <tissue evidence="2">Spear leaf of Hainan Tall coconut</tissue>
    </source>
</reference>
<reference evidence="2" key="2">
    <citation type="submission" date="2019-07" db="EMBL/GenBank/DDBJ databases">
        <authorList>
            <person name="Yang Y."/>
            <person name="Bocs S."/>
            <person name="Baudouin L."/>
        </authorList>
    </citation>
    <scope>NUCLEOTIDE SEQUENCE</scope>
    <source>
        <tissue evidence="2">Spear leaf of Hainan Tall coconut</tissue>
    </source>
</reference>
<proteinExistence type="predicted"/>
<evidence type="ECO:0000313" key="3">
    <source>
        <dbReference type="EMBL" id="KAG1338388.1"/>
    </source>
</evidence>
<dbReference type="EMBL" id="CM017875">
    <property type="protein sequence ID" value="KAG1338387.1"/>
    <property type="molecule type" value="Genomic_DNA"/>
</dbReference>
<dbReference type="EMBL" id="CM017875">
    <property type="protein sequence ID" value="KAG1338388.1"/>
    <property type="molecule type" value="Genomic_DNA"/>
</dbReference>
<gene>
    <name evidence="2" type="ORF">COCNU_04G006930</name>
    <name evidence="3" type="ORF">COCNU_04G006940</name>
</gene>
<accession>A0A8K0I6I0</accession>
<evidence type="ECO:0000313" key="2">
    <source>
        <dbReference type="EMBL" id="KAG1338387.1"/>
    </source>
</evidence>
<evidence type="ECO:0000256" key="1">
    <source>
        <dbReference type="SAM" id="MobiDB-lite"/>
    </source>
</evidence>
<evidence type="ECO:0000313" key="4">
    <source>
        <dbReference type="Proteomes" id="UP000797356"/>
    </source>
</evidence>
<feature type="region of interest" description="Disordered" evidence="1">
    <location>
        <begin position="184"/>
        <end position="203"/>
    </location>
</feature>
<organism evidence="2 4">
    <name type="scientific">Cocos nucifera</name>
    <name type="common">Coconut palm</name>
    <dbReference type="NCBI Taxonomy" id="13894"/>
    <lineage>
        <taxon>Eukaryota</taxon>
        <taxon>Viridiplantae</taxon>
        <taxon>Streptophyta</taxon>
        <taxon>Embryophyta</taxon>
        <taxon>Tracheophyta</taxon>
        <taxon>Spermatophyta</taxon>
        <taxon>Magnoliopsida</taxon>
        <taxon>Liliopsida</taxon>
        <taxon>Arecaceae</taxon>
        <taxon>Arecoideae</taxon>
        <taxon>Cocoseae</taxon>
        <taxon>Attaleinae</taxon>
        <taxon>Cocos</taxon>
    </lineage>
</organism>
<keyword evidence="4" id="KW-1185">Reference proteome</keyword>
<dbReference type="OrthoDB" id="783433at2759"/>
<dbReference type="Proteomes" id="UP000797356">
    <property type="component" value="Chromosome 4"/>
</dbReference>
<feature type="region of interest" description="Disordered" evidence="1">
    <location>
        <begin position="104"/>
        <end position="153"/>
    </location>
</feature>
<sequence length="203" mass="20752">MAAKAEGIPPPATVVAGGASEEPPLEEAESREGARLAKRRRTFPATLETLSSPSVVGEELGESGRKGFSFSFNARSVAPIDTTPKFGSFQCSALDLGAGESALIEKKEVEEDQKGEAKRRRTSPPALETRSSPAGVEEEENDEESGGSAGGGFSFSFEARSVGTVEATPKFGSLRCVAADLGSGKAEAGEGGAEGGGEGKIGI</sequence>